<feature type="chain" id="PRO_5016071136" evidence="1">
    <location>
        <begin position="21"/>
        <end position="140"/>
    </location>
</feature>
<name>A0A2W2BV59_9BACT</name>
<reference evidence="2 3" key="1">
    <citation type="submission" date="2018-06" db="EMBL/GenBank/DDBJ databases">
        <title>Mucibacter soli gen. nov., sp. nov., a new member of the family Chitinophagaceae producing mucin.</title>
        <authorList>
            <person name="Kim M.-K."/>
            <person name="Park S."/>
            <person name="Kim T.-S."/>
            <person name="Joung Y."/>
            <person name="Han J.-H."/>
            <person name="Kim S.B."/>
        </authorList>
    </citation>
    <scope>NUCLEOTIDE SEQUENCE [LARGE SCALE GENOMIC DNA]</scope>
    <source>
        <strain evidence="2 3">R1-15</strain>
    </source>
</reference>
<sequence length="140" mass="15323">MKKLILSIAIVGFATGISLAQTTASSTSLTKHQSSYKISLSDYQQHLQKVITDKITAAGYHFNNDVRQTLNSFVNDGAKKMFNGGQPNDDQKKAAEAYVAKFGDAVVADAKSRKLEGKLDMMSFRSARSILCPNPIFCKQ</sequence>
<dbReference type="EMBL" id="QKTW01000022">
    <property type="protein sequence ID" value="PZF71693.1"/>
    <property type="molecule type" value="Genomic_DNA"/>
</dbReference>
<organism evidence="2 3">
    <name type="scientific">Taibaiella soli</name>
    <dbReference type="NCBI Taxonomy" id="1649169"/>
    <lineage>
        <taxon>Bacteria</taxon>
        <taxon>Pseudomonadati</taxon>
        <taxon>Bacteroidota</taxon>
        <taxon>Chitinophagia</taxon>
        <taxon>Chitinophagales</taxon>
        <taxon>Chitinophagaceae</taxon>
        <taxon>Taibaiella</taxon>
    </lineage>
</organism>
<feature type="signal peptide" evidence="1">
    <location>
        <begin position="1"/>
        <end position="20"/>
    </location>
</feature>
<comment type="caution">
    <text evidence="2">The sequence shown here is derived from an EMBL/GenBank/DDBJ whole genome shotgun (WGS) entry which is preliminary data.</text>
</comment>
<keyword evidence="1" id="KW-0732">Signal</keyword>
<gene>
    <name evidence="2" type="ORF">DN068_16625</name>
</gene>
<keyword evidence="3" id="KW-1185">Reference proteome</keyword>
<accession>A0A2W2BV59</accession>
<evidence type="ECO:0000313" key="2">
    <source>
        <dbReference type="EMBL" id="PZF71693.1"/>
    </source>
</evidence>
<protein>
    <submittedName>
        <fullName evidence="2">Uncharacterized protein</fullName>
    </submittedName>
</protein>
<dbReference type="AlphaFoldDB" id="A0A2W2BV59"/>
<dbReference type="RefSeq" id="WP_111000067.1">
    <property type="nucleotide sequence ID" value="NZ_QKTW01000022.1"/>
</dbReference>
<evidence type="ECO:0000256" key="1">
    <source>
        <dbReference type="SAM" id="SignalP"/>
    </source>
</evidence>
<dbReference type="Proteomes" id="UP000248745">
    <property type="component" value="Unassembled WGS sequence"/>
</dbReference>
<proteinExistence type="predicted"/>
<evidence type="ECO:0000313" key="3">
    <source>
        <dbReference type="Proteomes" id="UP000248745"/>
    </source>
</evidence>